<evidence type="ECO:0000313" key="2">
    <source>
        <dbReference type="Proteomes" id="UP000030451"/>
    </source>
</evidence>
<dbReference type="Proteomes" id="UP000030451">
    <property type="component" value="Unassembled WGS sequence"/>
</dbReference>
<dbReference type="EMBL" id="JRWP01000018">
    <property type="protein sequence ID" value="KGY08791.1"/>
    <property type="molecule type" value="Genomic_DNA"/>
</dbReference>
<name>A0A0A5HZ33_PHOS4</name>
<dbReference type="AlphaFoldDB" id="A0A0A5HZ33"/>
<dbReference type="OrthoDB" id="5878521at2"/>
<proteinExistence type="predicted"/>
<gene>
    <name evidence="1" type="ORF">NM06_09635</name>
</gene>
<dbReference type="STRING" id="379097.SE23_20220"/>
<sequence length="74" mass="8924">MAFASKPDRKNPVYFEHHADGYWCSIDGMPEYFKTKHEMYLYACEEDRELIEITHENESELRRNGAFNRVFDDE</sequence>
<accession>A0A0A5HZ33</accession>
<protein>
    <submittedName>
        <fullName evidence="1">Uncharacterized protein</fullName>
    </submittedName>
</protein>
<organism evidence="1 2">
    <name type="scientific">Photobacterium sp. (strain ATCC 43367)</name>
    <dbReference type="NCBI Taxonomy" id="379097"/>
    <lineage>
        <taxon>Bacteria</taxon>
        <taxon>Pseudomonadati</taxon>
        <taxon>Pseudomonadota</taxon>
        <taxon>Gammaproteobacteria</taxon>
        <taxon>Vibrionales</taxon>
        <taxon>Vibrionaceae</taxon>
        <taxon>Vibrio</taxon>
        <taxon>Vibrio oreintalis group</taxon>
    </lineage>
</organism>
<dbReference type="RefSeq" id="WP_038190455.1">
    <property type="nucleotide sequence ID" value="NZ_JRWP01000018.1"/>
</dbReference>
<comment type="caution">
    <text evidence="1">The sequence shown here is derived from an EMBL/GenBank/DDBJ whole genome shotgun (WGS) entry which is preliminary data.</text>
</comment>
<reference evidence="1 2" key="1">
    <citation type="submission" date="2014-10" db="EMBL/GenBank/DDBJ databases">
        <title>Genome sequencing of Vibrio sinaloensis T08.</title>
        <authorList>
            <person name="Chan K.-G."/>
            <person name="Mohamad N.I."/>
        </authorList>
    </citation>
    <scope>NUCLEOTIDE SEQUENCE [LARGE SCALE GENOMIC DNA]</scope>
    <source>
        <strain evidence="1 2">T08</strain>
    </source>
</reference>
<evidence type="ECO:0000313" key="1">
    <source>
        <dbReference type="EMBL" id="KGY08791.1"/>
    </source>
</evidence>